<feature type="domain" description="EF-hand" evidence="3">
    <location>
        <begin position="48"/>
        <end position="83"/>
    </location>
</feature>
<comment type="caution">
    <text evidence="4">The sequence shown here is derived from an EMBL/GenBank/DDBJ whole genome shotgun (WGS) entry which is preliminary data.</text>
</comment>
<feature type="signal peptide" evidence="2">
    <location>
        <begin position="1"/>
        <end position="33"/>
    </location>
</feature>
<gene>
    <name evidence="4" type="ORF">EBX29_01395</name>
</gene>
<reference evidence="4" key="1">
    <citation type="submission" date="2018-10" db="EMBL/GenBank/DDBJ databases">
        <title>Iterative Subtractive Binning of Freshwater Chronoseries Metagenomes Recovers Nearly Complete Genomes from over Four Hundred Novel Species.</title>
        <authorList>
            <person name="Rodriguez-R L.M."/>
            <person name="Tsementzi D."/>
            <person name="Luo C."/>
            <person name="Konstantinidis K.T."/>
        </authorList>
    </citation>
    <scope>NUCLEOTIDE SEQUENCE</scope>
    <source>
        <strain evidence="4">WB8_1A_003</strain>
    </source>
</reference>
<feature type="coiled-coil region" evidence="1">
    <location>
        <begin position="98"/>
        <end position="125"/>
    </location>
</feature>
<proteinExistence type="predicted"/>
<accession>A0A966LW34</accession>
<dbReference type="AlphaFoldDB" id="A0A966LW34"/>
<sequence>MIYRNNIGAYTSLVKKILLSTILALLICNTVSAQNSPFPLKRQDYLDANKKELEKIFNSIDKDGDGKITKDEFYANPLKDAAARFDNTDTNKDGIVTLEEENAAIAKLKKLEADAKKKQAEQKKESTPAPAPKK</sequence>
<dbReference type="SUPFAM" id="SSF47473">
    <property type="entry name" value="EF-hand"/>
    <property type="match status" value="1"/>
</dbReference>
<dbReference type="Proteomes" id="UP000699985">
    <property type="component" value="Unassembled WGS sequence"/>
</dbReference>
<dbReference type="CDD" id="cd00051">
    <property type="entry name" value="EFh"/>
    <property type="match status" value="1"/>
</dbReference>
<dbReference type="Gene3D" id="1.10.238.10">
    <property type="entry name" value="EF-hand"/>
    <property type="match status" value="1"/>
</dbReference>
<dbReference type="GO" id="GO:0005509">
    <property type="term" value="F:calcium ion binding"/>
    <property type="evidence" value="ECO:0007669"/>
    <property type="project" value="InterPro"/>
</dbReference>
<name>A0A966LW34_9PROT</name>
<dbReference type="PROSITE" id="PS50222">
    <property type="entry name" value="EF_HAND_2"/>
    <property type="match status" value="1"/>
</dbReference>
<organism evidence="4 5">
    <name type="scientific">Candidatus Fonsibacter lacus</name>
    <dbReference type="NCBI Taxonomy" id="2576439"/>
    <lineage>
        <taxon>Bacteria</taxon>
        <taxon>Pseudomonadati</taxon>
        <taxon>Pseudomonadota</taxon>
        <taxon>Alphaproteobacteria</taxon>
        <taxon>Candidatus Pelagibacterales</taxon>
        <taxon>Candidatus Pelagibacterales incertae sedis</taxon>
        <taxon>Candidatus Fonsibacter</taxon>
    </lineage>
</organism>
<dbReference type="InterPro" id="IPR002048">
    <property type="entry name" value="EF_hand_dom"/>
</dbReference>
<dbReference type="PROSITE" id="PS00018">
    <property type="entry name" value="EF_HAND_1"/>
    <property type="match status" value="1"/>
</dbReference>
<keyword evidence="2" id="KW-0732">Signal</keyword>
<dbReference type="Pfam" id="PF00036">
    <property type="entry name" value="EF-hand_1"/>
    <property type="match status" value="1"/>
</dbReference>
<evidence type="ECO:0000256" key="1">
    <source>
        <dbReference type="SAM" id="Coils"/>
    </source>
</evidence>
<keyword evidence="1" id="KW-0175">Coiled coil</keyword>
<dbReference type="SMART" id="SM00054">
    <property type="entry name" value="EFh"/>
    <property type="match status" value="2"/>
</dbReference>
<evidence type="ECO:0000313" key="5">
    <source>
        <dbReference type="Proteomes" id="UP000699985"/>
    </source>
</evidence>
<feature type="chain" id="PRO_5037536527" evidence="2">
    <location>
        <begin position="34"/>
        <end position="134"/>
    </location>
</feature>
<protein>
    <submittedName>
        <fullName evidence="4">EF-hand domain-containing protein</fullName>
    </submittedName>
</protein>
<evidence type="ECO:0000256" key="2">
    <source>
        <dbReference type="SAM" id="SignalP"/>
    </source>
</evidence>
<evidence type="ECO:0000313" key="4">
    <source>
        <dbReference type="EMBL" id="NCU50416.1"/>
    </source>
</evidence>
<dbReference type="EMBL" id="RGMI01000040">
    <property type="protein sequence ID" value="NCU50416.1"/>
    <property type="molecule type" value="Genomic_DNA"/>
</dbReference>
<evidence type="ECO:0000259" key="3">
    <source>
        <dbReference type="PROSITE" id="PS50222"/>
    </source>
</evidence>
<dbReference type="InterPro" id="IPR018247">
    <property type="entry name" value="EF_Hand_1_Ca_BS"/>
</dbReference>
<dbReference type="InterPro" id="IPR011992">
    <property type="entry name" value="EF-hand-dom_pair"/>
</dbReference>